<name>A0ABT3SK49_9MYCO</name>
<dbReference type="EMBL" id="JAPJDO010000029">
    <property type="protein sequence ID" value="MCX2939904.1"/>
    <property type="molecule type" value="Genomic_DNA"/>
</dbReference>
<comment type="caution">
    <text evidence="2">The sequence shown here is derived from an EMBL/GenBank/DDBJ whole genome shotgun (WGS) entry which is preliminary data.</text>
</comment>
<dbReference type="Proteomes" id="UP001300745">
    <property type="component" value="Unassembled WGS sequence"/>
</dbReference>
<protein>
    <submittedName>
        <fullName evidence="2">Uncharacterized protein</fullName>
    </submittedName>
</protein>
<organism evidence="2 3">
    <name type="scientific">Mycobacterium pinniadriaticum</name>
    <dbReference type="NCBI Taxonomy" id="2994102"/>
    <lineage>
        <taxon>Bacteria</taxon>
        <taxon>Bacillati</taxon>
        <taxon>Actinomycetota</taxon>
        <taxon>Actinomycetes</taxon>
        <taxon>Mycobacteriales</taxon>
        <taxon>Mycobacteriaceae</taxon>
        <taxon>Mycobacterium</taxon>
    </lineage>
</organism>
<feature type="compositionally biased region" description="Polar residues" evidence="1">
    <location>
        <begin position="68"/>
        <end position="77"/>
    </location>
</feature>
<proteinExistence type="predicted"/>
<reference evidence="2 3" key="1">
    <citation type="submission" date="2022-11" db="EMBL/GenBank/DDBJ databases">
        <title>Mycobacterium sp. nov.</title>
        <authorList>
            <person name="Papic B."/>
            <person name="Spicic S."/>
            <person name="Duvnjak S."/>
        </authorList>
    </citation>
    <scope>NUCLEOTIDE SEQUENCE [LARGE SCALE GENOMIC DNA]</scope>
    <source>
        <strain evidence="2 3">CVI_P4</strain>
    </source>
</reference>
<evidence type="ECO:0000313" key="2">
    <source>
        <dbReference type="EMBL" id="MCX2939904.1"/>
    </source>
</evidence>
<evidence type="ECO:0000313" key="3">
    <source>
        <dbReference type="Proteomes" id="UP001300745"/>
    </source>
</evidence>
<evidence type="ECO:0000256" key="1">
    <source>
        <dbReference type="SAM" id="MobiDB-lite"/>
    </source>
</evidence>
<gene>
    <name evidence="2" type="ORF">ORI27_24710</name>
</gene>
<keyword evidence="3" id="KW-1185">Reference proteome</keyword>
<sequence length="77" mass="8026">MSARLGPSARGPVIPTAGRAVPEAFDADACDPCRAEVAVALPFPVSACANPAQYRHIPPAIADPTNIDPAQSRNFTR</sequence>
<dbReference type="RefSeq" id="WP_265999687.1">
    <property type="nucleotide sequence ID" value="NZ_JAPJDN010000029.1"/>
</dbReference>
<feature type="region of interest" description="Disordered" evidence="1">
    <location>
        <begin position="57"/>
        <end position="77"/>
    </location>
</feature>
<accession>A0ABT3SK49</accession>